<evidence type="ECO:0000313" key="1">
    <source>
        <dbReference type="EMBL" id="PKD14945.1"/>
    </source>
</evidence>
<comment type="caution">
    <text evidence="1">The sequence shown here is derived from an EMBL/GenBank/DDBJ whole genome shotgun (WGS) entry which is preliminary data.</text>
</comment>
<dbReference type="Proteomes" id="UP000232928">
    <property type="component" value="Unassembled WGS sequence"/>
</dbReference>
<name>A0A2N0TJM3_BIFLN</name>
<accession>A0A2N0TJM3</accession>
<organism evidence="1 2">
    <name type="scientific">Bifidobacterium longum</name>
    <dbReference type="NCBI Taxonomy" id="216816"/>
    <lineage>
        <taxon>Bacteria</taxon>
        <taxon>Bacillati</taxon>
        <taxon>Actinomycetota</taxon>
        <taxon>Actinomycetes</taxon>
        <taxon>Bifidobacteriales</taxon>
        <taxon>Bifidobacteriaceae</taxon>
        <taxon>Bifidobacterium</taxon>
    </lineage>
</organism>
<evidence type="ECO:0000313" key="2">
    <source>
        <dbReference type="Proteomes" id="UP000232928"/>
    </source>
</evidence>
<sequence length="117" mass="12482">MSTKKPGFFRRNAGTILKGALIVGALALAGASSSDSDSEDLTEGQELDLSNALDSARWSFDEEIESAYANGDTITFYLSDGETEYVNFHYDGGTWSAYSFGSEAVSSAVDSILSELN</sequence>
<proteinExistence type="predicted"/>
<dbReference type="AlphaFoldDB" id="A0A2N0TJM3"/>
<dbReference type="RefSeq" id="WP_141670217.1">
    <property type="nucleotide sequence ID" value="NZ_PJEG01000010.1"/>
</dbReference>
<protein>
    <submittedName>
        <fullName evidence="1">Uncharacterized protein</fullName>
    </submittedName>
</protein>
<gene>
    <name evidence="1" type="ORF">APC1461_0740</name>
</gene>
<reference evidence="1 2" key="1">
    <citation type="submission" date="2017-12" db="EMBL/GenBank/DDBJ databases">
        <title>Bifidobacterium longum APC/DPC strains.</title>
        <authorList>
            <person name="Arboleya S."/>
        </authorList>
    </citation>
    <scope>NUCLEOTIDE SEQUENCE [LARGE SCALE GENOMIC DNA]</scope>
    <source>
        <strain evidence="1 2">APC1461</strain>
    </source>
</reference>
<dbReference type="EMBL" id="PJEG01000010">
    <property type="protein sequence ID" value="PKD14945.1"/>
    <property type="molecule type" value="Genomic_DNA"/>
</dbReference>